<dbReference type="SUPFAM" id="SSF51366">
    <property type="entry name" value="Ribulose-phoshate binding barrel"/>
    <property type="match status" value="1"/>
</dbReference>
<dbReference type="HAMAP" id="MF_00135">
    <property type="entry name" value="PRAI"/>
    <property type="match status" value="1"/>
</dbReference>
<dbReference type="InterPro" id="IPR044643">
    <property type="entry name" value="TrpF_fam"/>
</dbReference>
<evidence type="ECO:0000256" key="9">
    <source>
        <dbReference type="HAMAP-Rule" id="MF_00135"/>
    </source>
</evidence>
<dbReference type="RefSeq" id="WP_131597189.1">
    <property type="nucleotide sequence ID" value="NZ_SJSL01000005.1"/>
</dbReference>
<comment type="catalytic activity">
    <reaction evidence="1 9">
        <text>N-(5-phospho-beta-D-ribosyl)anthranilate = 1-(2-carboxyphenylamino)-1-deoxy-D-ribulose 5-phosphate</text>
        <dbReference type="Rhea" id="RHEA:21540"/>
        <dbReference type="ChEBI" id="CHEBI:18277"/>
        <dbReference type="ChEBI" id="CHEBI:58613"/>
        <dbReference type="EC" id="5.3.1.24"/>
    </reaction>
</comment>
<dbReference type="Pfam" id="PF00697">
    <property type="entry name" value="PRAI"/>
    <property type="match status" value="1"/>
</dbReference>
<sequence length="210" mass="23554">MDVKLKICGMKDPANILEVVGLQPDYLGFIFYKPSKRYVDGLLPSFVKDLPAGIKRTGVFVDEQLVKIAELATLYGLNVVQLHGSESAAYCRELRELLADYGIEIIKAFGIDVSFDFAVLDAYETEVDYFLFDTQTPQHGGSGKTFDWSLLDGYKLTKPYFLSGGIGPESIDELHKIKDPRLFAIDINSKFEVAPGLKNIDKLNDFKNRK</sequence>
<evidence type="ECO:0000259" key="10">
    <source>
        <dbReference type="Pfam" id="PF00697"/>
    </source>
</evidence>
<keyword evidence="12" id="KW-1185">Reference proteome</keyword>
<accession>A0A4R0NLF8</accession>
<evidence type="ECO:0000256" key="1">
    <source>
        <dbReference type="ARBA" id="ARBA00001164"/>
    </source>
</evidence>
<comment type="pathway">
    <text evidence="2 9">Amino-acid biosynthesis; L-tryptophan biosynthesis; L-tryptophan from chorismate: step 3/5.</text>
</comment>
<evidence type="ECO:0000256" key="6">
    <source>
        <dbReference type="ARBA" id="ARBA00022822"/>
    </source>
</evidence>
<keyword evidence="6 9" id="KW-0822">Tryptophan biosynthesis</keyword>
<dbReference type="UniPathway" id="UPA00035">
    <property type="reaction ID" value="UER00042"/>
</dbReference>
<evidence type="ECO:0000256" key="4">
    <source>
        <dbReference type="ARBA" id="ARBA00022272"/>
    </source>
</evidence>
<gene>
    <name evidence="9" type="primary">trpF</name>
    <name evidence="11" type="ORF">EZ437_16560</name>
</gene>
<reference evidence="11 12" key="1">
    <citation type="submission" date="2019-02" db="EMBL/GenBank/DDBJ databases">
        <title>Pedobacter sp. RP-1-14 sp. nov., isolated from Arctic soil.</title>
        <authorList>
            <person name="Dahal R.H."/>
        </authorList>
    </citation>
    <scope>NUCLEOTIDE SEQUENCE [LARGE SCALE GENOMIC DNA]</scope>
    <source>
        <strain evidence="11 12">RP-1-14</strain>
    </source>
</reference>
<dbReference type="CDD" id="cd00405">
    <property type="entry name" value="PRAI"/>
    <property type="match status" value="1"/>
</dbReference>
<evidence type="ECO:0000313" key="12">
    <source>
        <dbReference type="Proteomes" id="UP000293347"/>
    </source>
</evidence>
<dbReference type="GO" id="GO:0000162">
    <property type="term" value="P:L-tryptophan biosynthetic process"/>
    <property type="evidence" value="ECO:0007669"/>
    <property type="project" value="UniProtKB-UniRule"/>
</dbReference>
<dbReference type="AlphaFoldDB" id="A0A4R0NLF8"/>
<evidence type="ECO:0000256" key="3">
    <source>
        <dbReference type="ARBA" id="ARBA00012572"/>
    </source>
</evidence>
<dbReference type="Gene3D" id="3.20.20.70">
    <property type="entry name" value="Aldolase class I"/>
    <property type="match status" value="1"/>
</dbReference>
<dbReference type="PANTHER" id="PTHR42894:SF1">
    <property type="entry name" value="N-(5'-PHOSPHORIBOSYL)ANTHRANILATE ISOMERASE"/>
    <property type="match status" value="1"/>
</dbReference>
<dbReference type="EMBL" id="SJSL01000005">
    <property type="protein sequence ID" value="TCC99854.1"/>
    <property type="molecule type" value="Genomic_DNA"/>
</dbReference>
<keyword evidence="5 9" id="KW-0028">Amino-acid biosynthesis</keyword>
<comment type="similarity">
    <text evidence="9">Belongs to the TrpF family.</text>
</comment>
<comment type="caution">
    <text evidence="11">The sequence shown here is derived from an EMBL/GenBank/DDBJ whole genome shotgun (WGS) entry which is preliminary data.</text>
</comment>
<keyword evidence="8 9" id="KW-0413">Isomerase</keyword>
<dbReference type="EC" id="5.3.1.24" evidence="3 9"/>
<dbReference type="InterPro" id="IPR001240">
    <property type="entry name" value="PRAI_dom"/>
</dbReference>
<protein>
    <recommendedName>
        <fullName evidence="4 9">N-(5'-phosphoribosyl)anthranilate isomerase</fullName>
        <shortName evidence="9">PRAI</shortName>
        <ecNumber evidence="3 9">5.3.1.24</ecNumber>
    </recommendedName>
</protein>
<dbReference type="PANTHER" id="PTHR42894">
    <property type="entry name" value="N-(5'-PHOSPHORIBOSYL)ANTHRANILATE ISOMERASE"/>
    <property type="match status" value="1"/>
</dbReference>
<name>A0A4R0NLF8_9SPHI</name>
<evidence type="ECO:0000256" key="8">
    <source>
        <dbReference type="ARBA" id="ARBA00023235"/>
    </source>
</evidence>
<feature type="domain" description="N-(5'phosphoribosyl) anthranilate isomerase (PRAI)" evidence="10">
    <location>
        <begin position="5"/>
        <end position="206"/>
    </location>
</feature>
<dbReference type="InterPro" id="IPR013785">
    <property type="entry name" value="Aldolase_TIM"/>
</dbReference>
<evidence type="ECO:0000313" key="11">
    <source>
        <dbReference type="EMBL" id="TCC99854.1"/>
    </source>
</evidence>
<keyword evidence="7 9" id="KW-0057">Aromatic amino acid biosynthesis</keyword>
<evidence type="ECO:0000256" key="5">
    <source>
        <dbReference type="ARBA" id="ARBA00022605"/>
    </source>
</evidence>
<evidence type="ECO:0000256" key="2">
    <source>
        <dbReference type="ARBA" id="ARBA00004664"/>
    </source>
</evidence>
<dbReference type="InterPro" id="IPR011060">
    <property type="entry name" value="RibuloseP-bd_barrel"/>
</dbReference>
<proteinExistence type="inferred from homology"/>
<dbReference type="OrthoDB" id="9786954at2"/>
<organism evidence="11 12">
    <name type="scientific">Pedobacter psychroterrae</name>
    <dbReference type="NCBI Taxonomy" id="2530453"/>
    <lineage>
        <taxon>Bacteria</taxon>
        <taxon>Pseudomonadati</taxon>
        <taxon>Bacteroidota</taxon>
        <taxon>Sphingobacteriia</taxon>
        <taxon>Sphingobacteriales</taxon>
        <taxon>Sphingobacteriaceae</taxon>
        <taxon>Pedobacter</taxon>
    </lineage>
</organism>
<dbReference type="Proteomes" id="UP000293347">
    <property type="component" value="Unassembled WGS sequence"/>
</dbReference>
<dbReference type="GO" id="GO:0004640">
    <property type="term" value="F:phosphoribosylanthranilate isomerase activity"/>
    <property type="evidence" value="ECO:0007669"/>
    <property type="project" value="UniProtKB-UniRule"/>
</dbReference>
<evidence type="ECO:0000256" key="7">
    <source>
        <dbReference type="ARBA" id="ARBA00023141"/>
    </source>
</evidence>